<evidence type="ECO:0000313" key="15">
    <source>
        <dbReference type="Proteomes" id="UP001500956"/>
    </source>
</evidence>
<comment type="caution">
    <text evidence="14">The sequence shown here is derived from an EMBL/GenBank/DDBJ whole genome shotgun (WGS) entry which is preliminary data.</text>
</comment>
<evidence type="ECO:0000256" key="6">
    <source>
        <dbReference type="ARBA" id="ARBA00023015"/>
    </source>
</evidence>
<dbReference type="RefSeq" id="WP_172148973.1">
    <property type="nucleotide sequence ID" value="NZ_BAABID010000010.1"/>
</dbReference>
<evidence type="ECO:0000256" key="8">
    <source>
        <dbReference type="ARBA" id="ARBA00023163"/>
    </source>
</evidence>
<dbReference type="PANTHER" id="PTHR37461">
    <property type="entry name" value="ANTI-SIGMA-K FACTOR RSKA"/>
    <property type="match status" value="1"/>
</dbReference>
<protein>
    <recommendedName>
        <fullName evidence="10">Regulator of SigK</fullName>
    </recommendedName>
    <alternativeName>
        <fullName evidence="9">Sigma-K anti-sigma factor RskA</fullName>
    </alternativeName>
</protein>
<dbReference type="InterPro" id="IPR018764">
    <property type="entry name" value="RskA_C"/>
</dbReference>
<dbReference type="InterPro" id="IPR041916">
    <property type="entry name" value="Anti_sigma_zinc_sf"/>
</dbReference>
<evidence type="ECO:0000256" key="11">
    <source>
        <dbReference type="SAM" id="MobiDB-lite"/>
    </source>
</evidence>
<feature type="domain" description="Anti-sigma K factor RskA C-terminal" evidence="13">
    <location>
        <begin position="117"/>
        <end position="252"/>
    </location>
</feature>
<keyword evidence="8" id="KW-0804">Transcription</keyword>
<evidence type="ECO:0000259" key="13">
    <source>
        <dbReference type="Pfam" id="PF10099"/>
    </source>
</evidence>
<gene>
    <name evidence="14" type="ORF">GCM10023216_23700</name>
</gene>
<proteinExistence type="predicted"/>
<name>A0ABP8YKI8_9MICO</name>
<keyword evidence="4 12" id="KW-0812">Transmembrane</keyword>
<sequence>MADSTRDAWDLLPAYALDAVDDLERRQVERLLDTDADARRALDEYRKVVAAFTVESAPPAAMRDAVMARIAATPGSSRHDGGTPVDGEPSAAHDDGTPAGADVVPLDRARRRRWGLVAAAAAAVVAVAVPTTVAIQATIEQNELQQRVDTVAEMMADPSAQLLRSDVTGGGSATVLVAGDDFLFSANDLPDVGTDSTYQLWLVGAEGGVTSAGLLDPQDGSVEQLVQDVDGVGLAVSVEPEGGSEQPTTDPVVVLAEG</sequence>
<feature type="region of interest" description="Disordered" evidence="11">
    <location>
        <begin position="73"/>
        <end position="101"/>
    </location>
</feature>
<dbReference type="Proteomes" id="UP001500956">
    <property type="component" value="Unassembled WGS sequence"/>
</dbReference>
<dbReference type="InterPro" id="IPR051474">
    <property type="entry name" value="Anti-sigma-K/W_factor"/>
</dbReference>
<evidence type="ECO:0000256" key="12">
    <source>
        <dbReference type="SAM" id="Phobius"/>
    </source>
</evidence>
<keyword evidence="15" id="KW-1185">Reference proteome</keyword>
<keyword evidence="7 12" id="KW-0472">Membrane</keyword>
<dbReference type="PANTHER" id="PTHR37461:SF1">
    <property type="entry name" value="ANTI-SIGMA-K FACTOR RSKA"/>
    <property type="match status" value="1"/>
</dbReference>
<evidence type="ECO:0000313" key="14">
    <source>
        <dbReference type="EMBL" id="GAA4731018.1"/>
    </source>
</evidence>
<organism evidence="14 15">
    <name type="scientific">Isoptericola chiayiensis</name>
    <dbReference type="NCBI Taxonomy" id="579446"/>
    <lineage>
        <taxon>Bacteria</taxon>
        <taxon>Bacillati</taxon>
        <taxon>Actinomycetota</taxon>
        <taxon>Actinomycetes</taxon>
        <taxon>Micrococcales</taxon>
        <taxon>Promicromonosporaceae</taxon>
        <taxon>Isoptericola</taxon>
    </lineage>
</organism>
<keyword evidence="3" id="KW-1003">Cell membrane</keyword>
<feature type="transmembrane region" description="Helical" evidence="12">
    <location>
        <begin position="114"/>
        <end position="135"/>
    </location>
</feature>
<accession>A0ABP8YKI8</accession>
<evidence type="ECO:0000256" key="4">
    <source>
        <dbReference type="ARBA" id="ARBA00022692"/>
    </source>
</evidence>
<keyword evidence="6" id="KW-0805">Transcription regulation</keyword>
<evidence type="ECO:0000256" key="5">
    <source>
        <dbReference type="ARBA" id="ARBA00022989"/>
    </source>
</evidence>
<evidence type="ECO:0000256" key="10">
    <source>
        <dbReference type="ARBA" id="ARBA00030803"/>
    </source>
</evidence>
<evidence type="ECO:0000256" key="3">
    <source>
        <dbReference type="ARBA" id="ARBA00022475"/>
    </source>
</evidence>
<evidence type="ECO:0000256" key="7">
    <source>
        <dbReference type="ARBA" id="ARBA00023136"/>
    </source>
</evidence>
<keyword evidence="5 12" id="KW-1133">Transmembrane helix</keyword>
<comment type="subcellular location">
    <subcellularLocation>
        <location evidence="2">Cell membrane</location>
    </subcellularLocation>
    <subcellularLocation>
        <location evidence="1">Membrane</location>
        <topology evidence="1">Single-pass membrane protein</topology>
    </subcellularLocation>
</comment>
<evidence type="ECO:0000256" key="9">
    <source>
        <dbReference type="ARBA" id="ARBA00029829"/>
    </source>
</evidence>
<reference evidence="15" key="1">
    <citation type="journal article" date="2019" name="Int. J. Syst. Evol. Microbiol.">
        <title>The Global Catalogue of Microorganisms (GCM) 10K type strain sequencing project: providing services to taxonomists for standard genome sequencing and annotation.</title>
        <authorList>
            <consortium name="The Broad Institute Genomics Platform"/>
            <consortium name="The Broad Institute Genome Sequencing Center for Infectious Disease"/>
            <person name="Wu L."/>
            <person name="Ma J."/>
        </authorList>
    </citation>
    <scope>NUCLEOTIDE SEQUENCE [LARGE SCALE GENOMIC DNA]</scope>
    <source>
        <strain evidence="15">JCM 18063</strain>
    </source>
</reference>
<dbReference type="EMBL" id="BAABID010000010">
    <property type="protein sequence ID" value="GAA4731018.1"/>
    <property type="molecule type" value="Genomic_DNA"/>
</dbReference>
<evidence type="ECO:0000256" key="1">
    <source>
        <dbReference type="ARBA" id="ARBA00004167"/>
    </source>
</evidence>
<dbReference type="Pfam" id="PF10099">
    <property type="entry name" value="RskA_C"/>
    <property type="match status" value="1"/>
</dbReference>
<dbReference type="Gene3D" id="1.10.10.1320">
    <property type="entry name" value="Anti-sigma factor, zinc-finger domain"/>
    <property type="match status" value="1"/>
</dbReference>
<evidence type="ECO:0000256" key="2">
    <source>
        <dbReference type="ARBA" id="ARBA00004236"/>
    </source>
</evidence>